<reference evidence="12" key="2">
    <citation type="submission" date="2025-08" db="UniProtKB">
        <authorList>
            <consortium name="Ensembl"/>
        </authorList>
    </citation>
    <scope>IDENTIFICATION</scope>
</reference>
<comment type="similarity">
    <text evidence="2">Belongs to the SRP receptor beta subunit family.</text>
</comment>
<dbReference type="GeneTree" id="ENSGT00940000166703"/>
<evidence type="ECO:0000256" key="3">
    <source>
        <dbReference type="ARBA" id="ARBA00020256"/>
    </source>
</evidence>
<dbReference type="GO" id="GO:0005789">
    <property type="term" value="C:endoplasmic reticulum membrane"/>
    <property type="evidence" value="ECO:0007669"/>
    <property type="project" value="UniProtKB-SubCell"/>
</dbReference>
<evidence type="ECO:0000256" key="11">
    <source>
        <dbReference type="SAM" id="Phobius"/>
    </source>
</evidence>
<reference evidence="13" key="1">
    <citation type="submission" date="2012-01" db="EMBL/GenBank/DDBJ databases">
        <title>The Genome Sequence of Oreochromis niloticus (Nile Tilapia).</title>
        <authorList>
            <consortium name="Broad Institute Genome Assembly Team"/>
            <consortium name="Broad Institute Sequencing Platform"/>
            <person name="Di Palma F."/>
            <person name="Johnson J."/>
            <person name="Lander E.S."/>
            <person name="Lindblad-Toh K."/>
        </authorList>
    </citation>
    <scope>NUCLEOTIDE SEQUENCE [LARGE SCALE GENOMIC DNA]</scope>
</reference>
<keyword evidence="4 11" id="KW-0812">Transmembrane</keyword>
<organism evidence="12 13">
    <name type="scientific">Oreochromis niloticus</name>
    <name type="common">Nile tilapia</name>
    <name type="synonym">Tilapia nilotica</name>
    <dbReference type="NCBI Taxonomy" id="8128"/>
    <lineage>
        <taxon>Eukaryota</taxon>
        <taxon>Metazoa</taxon>
        <taxon>Chordata</taxon>
        <taxon>Craniata</taxon>
        <taxon>Vertebrata</taxon>
        <taxon>Euteleostomi</taxon>
        <taxon>Actinopterygii</taxon>
        <taxon>Neopterygii</taxon>
        <taxon>Teleostei</taxon>
        <taxon>Neoteleostei</taxon>
        <taxon>Acanthomorphata</taxon>
        <taxon>Ovalentaria</taxon>
        <taxon>Cichlomorphae</taxon>
        <taxon>Cichliformes</taxon>
        <taxon>Cichlidae</taxon>
        <taxon>African cichlids</taxon>
        <taxon>Pseudocrenilabrinae</taxon>
        <taxon>Oreochromini</taxon>
        <taxon>Oreochromis</taxon>
    </lineage>
</organism>
<evidence type="ECO:0000256" key="5">
    <source>
        <dbReference type="ARBA" id="ARBA00022741"/>
    </source>
</evidence>
<dbReference type="CDD" id="cd04105">
    <property type="entry name" value="SR_beta"/>
    <property type="match status" value="1"/>
</dbReference>
<dbReference type="Pfam" id="PF09439">
    <property type="entry name" value="SRPRB"/>
    <property type="match status" value="1"/>
</dbReference>
<evidence type="ECO:0000313" key="13">
    <source>
        <dbReference type="Proteomes" id="UP000005207"/>
    </source>
</evidence>
<feature type="transmembrane region" description="Helical" evidence="11">
    <location>
        <begin position="101"/>
        <end position="124"/>
    </location>
</feature>
<keyword evidence="10" id="KW-0675">Receptor</keyword>
<gene>
    <name evidence="12" type="primary">srprb</name>
</gene>
<evidence type="ECO:0000256" key="1">
    <source>
        <dbReference type="ARBA" id="ARBA00004389"/>
    </source>
</evidence>
<comment type="subcellular location">
    <subcellularLocation>
        <location evidence="1">Endoplasmic reticulum membrane</location>
        <topology evidence="1">Single-pass membrane protein</topology>
    </subcellularLocation>
</comment>
<evidence type="ECO:0000313" key="12">
    <source>
        <dbReference type="Ensembl" id="ENSONIP00000039664.1"/>
    </source>
</evidence>
<reference evidence="12" key="3">
    <citation type="submission" date="2025-09" db="UniProtKB">
        <authorList>
            <consortium name="Ensembl"/>
        </authorList>
    </citation>
    <scope>IDENTIFICATION</scope>
</reference>
<keyword evidence="8" id="KW-0342">GTP-binding</keyword>
<dbReference type="InterPro" id="IPR019009">
    <property type="entry name" value="SRP_receptor_beta_su"/>
</dbReference>
<dbReference type="InParanoid" id="A0A669BVA7"/>
<evidence type="ECO:0000256" key="10">
    <source>
        <dbReference type="ARBA" id="ARBA00023170"/>
    </source>
</evidence>
<dbReference type="Proteomes" id="UP000005207">
    <property type="component" value="Linkage group LG14"/>
</dbReference>
<dbReference type="SUPFAM" id="SSF52540">
    <property type="entry name" value="P-loop containing nucleoside triphosphate hydrolases"/>
    <property type="match status" value="1"/>
</dbReference>
<keyword evidence="7 11" id="KW-1133">Transmembrane helix</keyword>
<dbReference type="Ensembl" id="ENSONIT00000038452.1">
    <property type="protein sequence ID" value="ENSONIP00000039664.1"/>
    <property type="gene ID" value="ENSONIG00000029022.1"/>
</dbReference>
<keyword evidence="13" id="KW-1185">Reference proteome</keyword>
<dbReference type="PANTHER" id="PTHR11711">
    <property type="entry name" value="ADP RIBOSYLATION FACTOR-RELATED"/>
    <property type="match status" value="1"/>
</dbReference>
<evidence type="ECO:0000256" key="2">
    <source>
        <dbReference type="ARBA" id="ARBA00005619"/>
    </source>
</evidence>
<evidence type="ECO:0000256" key="7">
    <source>
        <dbReference type="ARBA" id="ARBA00022989"/>
    </source>
</evidence>
<proteinExistence type="inferred from homology"/>
<protein>
    <recommendedName>
        <fullName evidence="3">Signal recognition particle receptor subunit beta</fullName>
    </recommendedName>
</protein>
<dbReference type="OMA" id="MNGVKVT"/>
<dbReference type="AlphaFoldDB" id="A0A669BVA7"/>
<accession>A0A669BVA7</accession>
<keyword evidence="6" id="KW-0256">Endoplasmic reticulum</keyword>
<dbReference type="SMART" id="SM00177">
    <property type="entry name" value="ARF"/>
    <property type="match status" value="1"/>
</dbReference>
<evidence type="ECO:0000256" key="8">
    <source>
        <dbReference type="ARBA" id="ARBA00023134"/>
    </source>
</evidence>
<keyword evidence="5" id="KW-0547">Nucleotide-binding</keyword>
<sequence>MKLSFTSSWFQHFNVFYIQSVVQTHNGECPERRAPPAGRCGSLQASDGRRRVSFQSSLDGVMEAHNTGGNVGEKADVEMAGSPFEPYIESLRQQLEEQDPVFLIGVIVALAVVVITCVFLKYFLTSKTVRTSVLLVGLCDSGKTLLFSRLLSGKFKRTQTSITDSSAPYKAKNDRGSTWTLIDLPGHDSLRPQYLEKFKSAARAIVFVVDSAIFQKEVRDVAEFLYVLLTDAVITRNAPALVVACNKQDITMAKSAKLIQQQLEKELNTLRVTRSAVLSSQDGSVGGSMYLGKKGKDFEFSQLPMKVEFAECSARGSKGEDGDADMEMLEKALAKL</sequence>
<dbReference type="InterPro" id="IPR024156">
    <property type="entry name" value="Small_GTPase_ARF"/>
</dbReference>
<dbReference type="InterPro" id="IPR027417">
    <property type="entry name" value="P-loop_NTPase"/>
</dbReference>
<evidence type="ECO:0000256" key="6">
    <source>
        <dbReference type="ARBA" id="ARBA00022824"/>
    </source>
</evidence>
<evidence type="ECO:0000256" key="4">
    <source>
        <dbReference type="ARBA" id="ARBA00022692"/>
    </source>
</evidence>
<dbReference type="Gene3D" id="3.40.50.300">
    <property type="entry name" value="P-loop containing nucleotide triphosphate hydrolases"/>
    <property type="match status" value="1"/>
</dbReference>
<dbReference type="GO" id="GO:0005525">
    <property type="term" value="F:GTP binding"/>
    <property type="evidence" value="ECO:0007669"/>
    <property type="project" value="UniProtKB-KW"/>
</dbReference>
<name>A0A669BVA7_ORENI</name>
<keyword evidence="9 11" id="KW-0472">Membrane</keyword>
<evidence type="ECO:0000256" key="9">
    <source>
        <dbReference type="ARBA" id="ARBA00023136"/>
    </source>
</evidence>